<dbReference type="InterPro" id="IPR036908">
    <property type="entry name" value="RlpA-like_sf"/>
</dbReference>
<dbReference type="InterPro" id="IPR001579">
    <property type="entry name" value="Glyco_hydro_18_chit_AS"/>
</dbReference>
<dbReference type="PROSITE" id="PS01095">
    <property type="entry name" value="GH18_1"/>
    <property type="match status" value="1"/>
</dbReference>
<keyword evidence="17" id="KW-1185">Reference proteome</keyword>
<keyword evidence="5" id="KW-0964">Secreted</keyword>
<evidence type="ECO:0000256" key="8">
    <source>
        <dbReference type="ARBA" id="ARBA00023024"/>
    </source>
</evidence>
<dbReference type="PANTHER" id="PTHR45708">
    <property type="entry name" value="ENDOCHITINASE"/>
    <property type="match status" value="1"/>
</dbReference>
<dbReference type="Pfam" id="PF24300">
    <property type="entry name" value="KWL1"/>
    <property type="match status" value="1"/>
</dbReference>
<name>A0A5B6UVQ4_9ROSI</name>
<dbReference type="Gene3D" id="2.40.40.10">
    <property type="entry name" value="RlpA-like domain"/>
    <property type="match status" value="1"/>
</dbReference>
<dbReference type="SUPFAM" id="SSF50685">
    <property type="entry name" value="Barwin-like endoglucanases"/>
    <property type="match status" value="1"/>
</dbReference>
<evidence type="ECO:0000256" key="2">
    <source>
        <dbReference type="ARBA" id="ARBA00004613"/>
    </source>
</evidence>
<dbReference type="AlphaFoldDB" id="A0A5B6UVQ4"/>
<dbReference type="Pfam" id="PF00704">
    <property type="entry name" value="Glyco_hydro_18"/>
    <property type="match status" value="2"/>
</dbReference>
<dbReference type="Proteomes" id="UP000325315">
    <property type="component" value="Unassembled WGS sequence"/>
</dbReference>
<evidence type="ECO:0000256" key="6">
    <source>
        <dbReference type="ARBA" id="ARBA00022729"/>
    </source>
</evidence>
<organism evidence="16 17">
    <name type="scientific">Gossypium australe</name>
    <dbReference type="NCBI Taxonomy" id="47621"/>
    <lineage>
        <taxon>Eukaryota</taxon>
        <taxon>Viridiplantae</taxon>
        <taxon>Streptophyta</taxon>
        <taxon>Embryophyta</taxon>
        <taxon>Tracheophyta</taxon>
        <taxon>Spermatophyta</taxon>
        <taxon>Magnoliopsida</taxon>
        <taxon>eudicotyledons</taxon>
        <taxon>Gunneridae</taxon>
        <taxon>Pentapetalae</taxon>
        <taxon>rosids</taxon>
        <taxon>malvids</taxon>
        <taxon>Malvales</taxon>
        <taxon>Malvaceae</taxon>
        <taxon>Malvoideae</taxon>
        <taxon>Gossypium</taxon>
    </lineage>
</organism>
<keyword evidence="12" id="KW-0624">Polysaccharide degradation</keyword>
<proteinExistence type="inferred from homology"/>
<evidence type="ECO:0000256" key="9">
    <source>
        <dbReference type="ARBA" id="ARBA00023157"/>
    </source>
</evidence>
<dbReference type="InterPro" id="IPR045321">
    <property type="entry name" value="Cts1-like"/>
</dbReference>
<gene>
    <name evidence="16" type="ORF">EPI10_028726</name>
</gene>
<evidence type="ECO:0000256" key="4">
    <source>
        <dbReference type="ARBA" id="ARBA00012729"/>
    </source>
</evidence>
<dbReference type="FunFam" id="3.20.20.80:FF:000015">
    <property type="entry name" value="Acidic endochitinase SE2"/>
    <property type="match status" value="2"/>
</dbReference>
<comment type="subcellular location">
    <subcellularLocation>
        <location evidence="2">Secreted</location>
    </subcellularLocation>
</comment>
<evidence type="ECO:0000256" key="5">
    <source>
        <dbReference type="ARBA" id="ARBA00022525"/>
    </source>
</evidence>
<comment type="similarity">
    <text evidence="13">Belongs to the glycosyl hydrolase 18 family. Chitinase class III subfamily.</text>
</comment>
<dbReference type="GO" id="GO:0006032">
    <property type="term" value="P:chitin catabolic process"/>
    <property type="evidence" value="ECO:0007669"/>
    <property type="project" value="UniProtKB-KW"/>
</dbReference>
<dbReference type="PANTHER" id="PTHR45708:SF65">
    <property type="entry name" value="CHITINASE"/>
    <property type="match status" value="1"/>
</dbReference>
<evidence type="ECO:0000256" key="12">
    <source>
        <dbReference type="ARBA" id="ARBA00023326"/>
    </source>
</evidence>
<evidence type="ECO:0000313" key="16">
    <source>
        <dbReference type="EMBL" id="KAA3462221.1"/>
    </source>
</evidence>
<dbReference type="GO" id="GO:0000272">
    <property type="term" value="P:polysaccharide catabolic process"/>
    <property type="evidence" value="ECO:0007669"/>
    <property type="project" value="UniProtKB-KW"/>
</dbReference>
<comment type="catalytic activity">
    <reaction evidence="1">
        <text>Random endo-hydrolysis of N-acetyl-beta-D-glucosaminide (1-&gt;4)-beta-linkages in chitin and chitodextrins.</text>
        <dbReference type="EC" id="3.2.1.14"/>
    </reaction>
</comment>
<dbReference type="Gene3D" id="3.20.20.80">
    <property type="entry name" value="Glycosidases"/>
    <property type="match status" value="2"/>
</dbReference>
<sequence>MMAVIPLQPTKLTLGGGPTELGWNPLINPPTKHDVSSILVLATGSNGGGISIYWGQNGNEGTLADTCTTGNYEYVNIAFLATFGNGQTPMINLAGHCDTYSNGCTRLSSDIKSCQAKGVKVILSIGGGTGSYSLASSDDARQVATYLWNNFLGGTSSSRPLGPAILDGIDFEIEGGTGEYWDELAKYLSGYSKKGKKVYLTAAPQCPFPDAWIGNALKTGLFDYVWVQFYNNPHCQYSSVDIANLEDAWKQWTSDILATNIFLGLSAAPDAVGSGFIPVNDLTSKVLPAIKNSSKYGGVMLWSKYYDDQIITNCFMVEADTCKPSGKLRGKKPPPGKCNKGHDSDCCQEGKFYNTYTCSPPVSSHTKATLTLNGFGPKEDGGGPCECDNNYHKDSELIVALSTGWFNKKKRCMNYINIHGNEKTVKAKVVDECDSTMGCDDEHDYQPPCANNIVDASDAVWDALGPNNMAFKLKVSAPFICMMVLVLASCSNGGGISIYWGQNGNEGTLADTCATGNYEYVNIAFLATFGNGQTPMINLAGHCDPYSNGCTGLSSDIKSCQAKGVKVILSIGGGAGSYSLASSDDARQVATYLWNNFLGGTSSSRPLGPAILDGIDFDIEGGTGEYWDELAKYLSGYSKKGKKVFLTAAPQCPFPDAWIGNALKTGLFDYVWVQFYNNPPCQYSSADIANLEDAWKQWTSDIPATNIFLGLPAAPDAAGSGFIPVNDLTSKVLPAIKNSSKYGGVMLWSKYYDDQSGYSSSIKSHV</sequence>
<keyword evidence="11 14" id="KW-0326">Glycosidase</keyword>
<evidence type="ECO:0000256" key="1">
    <source>
        <dbReference type="ARBA" id="ARBA00000822"/>
    </source>
</evidence>
<keyword evidence="7 14" id="KW-0378">Hydrolase</keyword>
<dbReference type="OrthoDB" id="6020543at2759"/>
<dbReference type="EC" id="3.2.1.14" evidence="4"/>
<evidence type="ECO:0000259" key="15">
    <source>
        <dbReference type="PROSITE" id="PS51910"/>
    </source>
</evidence>
<dbReference type="GO" id="GO:0005576">
    <property type="term" value="C:extracellular region"/>
    <property type="evidence" value="ECO:0007669"/>
    <property type="project" value="UniProtKB-SubCell"/>
</dbReference>
<comment type="similarity">
    <text evidence="3">Belongs to the kiwellin family.</text>
</comment>
<evidence type="ECO:0000256" key="13">
    <source>
        <dbReference type="ARBA" id="ARBA00025727"/>
    </source>
</evidence>
<accession>A0A5B6UVQ4</accession>
<keyword evidence="9" id="KW-1015">Disulfide bond</keyword>
<dbReference type="SUPFAM" id="SSF51445">
    <property type="entry name" value="(Trans)glycosidases"/>
    <property type="match status" value="2"/>
</dbReference>
<feature type="domain" description="GH18" evidence="15">
    <location>
        <begin position="494"/>
        <end position="766"/>
    </location>
</feature>
<dbReference type="GO" id="GO:0008843">
    <property type="term" value="F:endochitinase activity"/>
    <property type="evidence" value="ECO:0007669"/>
    <property type="project" value="UniProtKB-EC"/>
</dbReference>
<keyword evidence="8" id="KW-0146">Chitin degradation</keyword>
<dbReference type="InterPro" id="IPR050542">
    <property type="entry name" value="Glycosyl_Hydrlase18_Chitinase"/>
</dbReference>
<protein>
    <recommendedName>
        <fullName evidence="4">chitinase</fullName>
        <ecNumber evidence="4">3.2.1.14</ecNumber>
    </recommendedName>
</protein>
<dbReference type="PROSITE" id="PS51910">
    <property type="entry name" value="GH18_2"/>
    <property type="match status" value="2"/>
</dbReference>
<feature type="domain" description="GH18" evidence="15">
    <location>
        <begin position="48"/>
        <end position="322"/>
    </location>
</feature>
<evidence type="ECO:0000256" key="14">
    <source>
        <dbReference type="RuleBase" id="RU000489"/>
    </source>
</evidence>
<dbReference type="InterPro" id="IPR001223">
    <property type="entry name" value="Glyco_hydro18_cat"/>
</dbReference>
<dbReference type="CDD" id="cd02877">
    <property type="entry name" value="GH18_hevamine_XipI_class_III"/>
    <property type="match status" value="2"/>
</dbReference>
<dbReference type="InterPro" id="IPR017853">
    <property type="entry name" value="GH"/>
</dbReference>
<evidence type="ECO:0000256" key="11">
    <source>
        <dbReference type="ARBA" id="ARBA00023295"/>
    </source>
</evidence>
<dbReference type="CDD" id="cd22270">
    <property type="entry name" value="DPBB_kiwellin-like"/>
    <property type="match status" value="1"/>
</dbReference>
<evidence type="ECO:0000256" key="7">
    <source>
        <dbReference type="ARBA" id="ARBA00022801"/>
    </source>
</evidence>
<reference evidence="17" key="1">
    <citation type="journal article" date="2019" name="Plant Biotechnol. J.">
        <title>Genome sequencing of the Australian wild diploid species Gossypium australe highlights disease resistance and delayed gland morphogenesis.</title>
        <authorList>
            <person name="Cai Y."/>
            <person name="Cai X."/>
            <person name="Wang Q."/>
            <person name="Wang P."/>
            <person name="Zhang Y."/>
            <person name="Cai C."/>
            <person name="Xu Y."/>
            <person name="Wang K."/>
            <person name="Zhou Z."/>
            <person name="Wang C."/>
            <person name="Geng S."/>
            <person name="Li B."/>
            <person name="Dong Q."/>
            <person name="Hou Y."/>
            <person name="Wang H."/>
            <person name="Ai P."/>
            <person name="Liu Z."/>
            <person name="Yi F."/>
            <person name="Sun M."/>
            <person name="An G."/>
            <person name="Cheng J."/>
            <person name="Zhang Y."/>
            <person name="Shi Q."/>
            <person name="Xie Y."/>
            <person name="Shi X."/>
            <person name="Chang Y."/>
            <person name="Huang F."/>
            <person name="Chen Y."/>
            <person name="Hong S."/>
            <person name="Mi L."/>
            <person name="Sun Q."/>
            <person name="Zhang L."/>
            <person name="Zhou B."/>
            <person name="Peng R."/>
            <person name="Zhang X."/>
            <person name="Liu F."/>
        </authorList>
    </citation>
    <scope>NUCLEOTIDE SEQUENCE [LARGE SCALE GENOMIC DNA]</scope>
    <source>
        <strain evidence="17">cv. PA1801</strain>
    </source>
</reference>
<dbReference type="InterPro" id="IPR039271">
    <property type="entry name" value="Kiwellin-like"/>
</dbReference>
<evidence type="ECO:0000256" key="10">
    <source>
        <dbReference type="ARBA" id="ARBA00023277"/>
    </source>
</evidence>
<comment type="caution">
    <text evidence="16">The sequence shown here is derived from an EMBL/GenBank/DDBJ whole genome shotgun (WGS) entry which is preliminary data.</text>
</comment>
<evidence type="ECO:0000313" key="17">
    <source>
        <dbReference type="Proteomes" id="UP000325315"/>
    </source>
</evidence>
<evidence type="ECO:0000256" key="3">
    <source>
        <dbReference type="ARBA" id="ARBA00005592"/>
    </source>
</evidence>
<dbReference type="EMBL" id="SMMG02000009">
    <property type="protein sequence ID" value="KAA3462221.1"/>
    <property type="molecule type" value="Genomic_DNA"/>
</dbReference>
<keyword evidence="6" id="KW-0732">Signal</keyword>
<keyword evidence="10" id="KW-0119">Carbohydrate metabolism</keyword>